<evidence type="ECO:0000256" key="1">
    <source>
        <dbReference type="SAM" id="MobiDB-lite"/>
    </source>
</evidence>
<dbReference type="OrthoDB" id="413384at2759"/>
<dbReference type="Proteomes" id="UP000601435">
    <property type="component" value="Unassembled WGS sequence"/>
</dbReference>
<organism evidence="3 4">
    <name type="scientific">Symbiodinium necroappetens</name>
    <dbReference type="NCBI Taxonomy" id="1628268"/>
    <lineage>
        <taxon>Eukaryota</taxon>
        <taxon>Sar</taxon>
        <taxon>Alveolata</taxon>
        <taxon>Dinophyceae</taxon>
        <taxon>Suessiales</taxon>
        <taxon>Symbiodiniaceae</taxon>
        <taxon>Symbiodinium</taxon>
    </lineage>
</organism>
<comment type="caution">
    <text evidence="3">The sequence shown here is derived from an EMBL/GenBank/DDBJ whole genome shotgun (WGS) entry which is preliminary data.</text>
</comment>
<name>A0A813CAI2_9DINO</name>
<feature type="transmembrane region" description="Helical" evidence="2">
    <location>
        <begin position="157"/>
        <end position="179"/>
    </location>
</feature>
<evidence type="ECO:0000313" key="3">
    <source>
        <dbReference type="EMBL" id="CAE7939547.1"/>
    </source>
</evidence>
<protein>
    <submittedName>
        <fullName evidence="3">Uncharacterized protein</fullName>
    </submittedName>
</protein>
<reference evidence="3" key="1">
    <citation type="submission" date="2021-02" db="EMBL/GenBank/DDBJ databases">
        <authorList>
            <person name="Dougan E. K."/>
            <person name="Rhodes N."/>
            <person name="Thang M."/>
            <person name="Chan C."/>
        </authorList>
    </citation>
    <scope>NUCLEOTIDE SEQUENCE</scope>
</reference>
<feature type="transmembrane region" description="Helical" evidence="2">
    <location>
        <begin position="82"/>
        <end position="102"/>
    </location>
</feature>
<proteinExistence type="predicted"/>
<dbReference type="EMBL" id="CAJNJA010089030">
    <property type="protein sequence ID" value="CAE7939547.1"/>
    <property type="molecule type" value="Genomic_DNA"/>
</dbReference>
<keyword evidence="2" id="KW-0472">Membrane</keyword>
<feature type="transmembrane region" description="Helical" evidence="2">
    <location>
        <begin position="211"/>
        <end position="234"/>
    </location>
</feature>
<keyword evidence="2" id="KW-0812">Transmembrane</keyword>
<dbReference type="AlphaFoldDB" id="A0A813CAI2"/>
<sequence>MASTADMRPLVLSSTPRKVGDNDLESSSDDPAMVELEETNARVRLLQSAYDAGLLAMAQSSDDDYVATFGSNQACGRLMNGLGLFLIAAFLQGVLVALIILFSNERMQDPYEHYRSASMAQLLRQAMATNSSLPDSDPVSKLCLSDHSVPWSQSMLVFLWLCRSSPPIFTSLWSLYLIAYMPRPKGQCIVSGASSAEIVALPLKTKLWMVFAIKIPTIIIETALLIAGMKFLMYCNALGPLIMKALGMAYIKTIPDIVFGGLSSKPFQAEVDKTSLVARVPFLPAWDTWVSGAAKIVLHVSLALWYCRVYHGALQDFRMACFQYKYQFVFPTCHCGLSFFGMRGWGETVGLLAEQPELGVRSRNGALNSLVKQPMLRDVLSLVLLGRTPPDLVEIAALENIAQPWELCMVLLAQNP</sequence>
<evidence type="ECO:0000313" key="4">
    <source>
        <dbReference type="Proteomes" id="UP000601435"/>
    </source>
</evidence>
<accession>A0A813CAI2</accession>
<evidence type="ECO:0000256" key="2">
    <source>
        <dbReference type="SAM" id="Phobius"/>
    </source>
</evidence>
<feature type="region of interest" description="Disordered" evidence="1">
    <location>
        <begin position="1"/>
        <end position="30"/>
    </location>
</feature>
<gene>
    <name evidence="3" type="ORF">SNEC2469_LOCUS33553</name>
</gene>
<keyword evidence="4" id="KW-1185">Reference proteome</keyword>
<keyword evidence="2" id="KW-1133">Transmembrane helix</keyword>